<dbReference type="EMBL" id="JBGOOS010000008">
    <property type="protein sequence ID" value="MEZ8208688.1"/>
    <property type="molecule type" value="Genomic_DNA"/>
</dbReference>
<feature type="signal peptide" evidence="1">
    <location>
        <begin position="1"/>
        <end position="18"/>
    </location>
</feature>
<proteinExistence type="predicted"/>
<reference evidence="2 5" key="2">
    <citation type="submission" date="2024-06" db="EMBL/GenBank/DDBJ databases">
        <authorList>
            <person name="Steensen K."/>
            <person name="Seneca J."/>
            <person name="Bartlau N."/>
            <person name="Yu A.X."/>
            <person name="Polz M.F."/>
        </authorList>
    </citation>
    <scope>NUCLEOTIDE SEQUENCE [LARGE SCALE GENOMIC DNA]</scope>
    <source>
        <strain evidence="2 5">1F146</strain>
    </source>
</reference>
<evidence type="ECO:0000313" key="5">
    <source>
        <dbReference type="Proteomes" id="UP001569151"/>
    </source>
</evidence>
<dbReference type="Proteomes" id="UP000078406">
    <property type="component" value="Unassembled WGS sequence"/>
</dbReference>
<dbReference type="EMBL" id="LLEI02000024">
    <property type="protein sequence ID" value="OAJ94537.1"/>
    <property type="molecule type" value="Genomic_DNA"/>
</dbReference>
<feature type="chain" id="PRO_5008079343" description="Lipoprotein" evidence="1">
    <location>
        <begin position="19"/>
        <end position="122"/>
    </location>
</feature>
<evidence type="ECO:0000256" key="1">
    <source>
        <dbReference type="SAM" id="SignalP"/>
    </source>
</evidence>
<gene>
    <name evidence="2" type="ORF">ACED39_07855</name>
    <name evidence="3" type="ORF">APB76_09465</name>
</gene>
<keyword evidence="1" id="KW-0732">Signal</keyword>
<evidence type="ECO:0000313" key="3">
    <source>
        <dbReference type="EMBL" id="OAJ94537.1"/>
    </source>
</evidence>
<dbReference type="Proteomes" id="UP001569151">
    <property type="component" value="Unassembled WGS sequence"/>
</dbReference>
<accession>A0A177Y143</accession>
<comment type="caution">
    <text evidence="3">The sequence shown here is derived from an EMBL/GenBank/DDBJ whole genome shotgun (WGS) entry which is preliminary data.</text>
</comment>
<protein>
    <recommendedName>
        <fullName evidence="6">Lipoprotein</fullName>
    </recommendedName>
</protein>
<dbReference type="RefSeq" id="WP_049844253.1">
    <property type="nucleotide sequence ID" value="NZ_JBGOOF010000010.1"/>
</dbReference>
<keyword evidence="5" id="KW-1185">Reference proteome</keyword>
<organism evidence="3 4">
    <name type="scientific">Vibrio bivalvicida</name>
    <dbReference type="NCBI Taxonomy" id="1276888"/>
    <lineage>
        <taxon>Bacteria</taxon>
        <taxon>Pseudomonadati</taxon>
        <taxon>Pseudomonadota</taxon>
        <taxon>Gammaproteobacteria</taxon>
        <taxon>Vibrionales</taxon>
        <taxon>Vibrionaceae</taxon>
        <taxon>Vibrio</taxon>
        <taxon>Vibrio oreintalis group</taxon>
    </lineage>
</organism>
<reference evidence="3 4" key="1">
    <citation type="journal article" date="2016" name="Syst. Appl. Microbiol.">
        <title>Vibrio bivalvicida sp. nov., a novel larval pathogen for bivalve molluscs reared in a hatchery.</title>
        <authorList>
            <person name="Dubert J."/>
            <person name="Romalde J.L."/>
            <person name="Prado S."/>
            <person name="Barja J.L."/>
        </authorList>
    </citation>
    <scope>NUCLEOTIDE SEQUENCE [LARGE SCALE GENOMIC DNA]</scope>
    <source>
        <strain evidence="3 4">605</strain>
    </source>
</reference>
<evidence type="ECO:0008006" key="6">
    <source>
        <dbReference type="Google" id="ProtNLM"/>
    </source>
</evidence>
<evidence type="ECO:0000313" key="2">
    <source>
        <dbReference type="EMBL" id="MEZ8208688.1"/>
    </source>
</evidence>
<dbReference type="AlphaFoldDB" id="A0A177Y143"/>
<name>A0A177Y143_9VIBR</name>
<evidence type="ECO:0000313" key="4">
    <source>
        <dbReference type="Proteomes" id="UP000078406"/>
    </source>
</evidence>
<sequence length="122" mass="13702">MKLKALLVSALSVLTLSACQTLSPEVPTPTASKETINEAQKALAEWDGFKVSDDGIISTQESLPSGYYWLTSTVKTWGRKVSCDNLRYFVEKGMVVSIHFKGPRGRYDAYDEQRCLEEDQYL</sequence>
<dbReference type="PROSITE" id="PS51257">
    <property type="entry name" value="PROKAR_LIPOPROTEIN"/>
    <property type="match status" value="1"/>
</dbReference>